<name>A0ABR2X0A6_9FUNG</name>
<feature type="transmembrane region" description="Helical" evidence="1">
    <location>
        <begin position="20"/>
        <end position="39"/>
    </location>
</feature>
<comment type="caution">
    <text evidence="2">The sequence shown here is derived from an EMBL/GenBank/DDBJ whole genome shotgun (WGS) entry which is preliminary data.</text>
</comment>
<protein>
    <submittedName>
        <fullName evidence="2">Uncharacterized protein</fullName>
    </submittedName>
</protein>
<proteinExistence type="predicted"/>
<dbReference type="EMBL" id="JASJQH010000093">
    <property type="protein sequence ID" value="KAK9767202.1"/>
    <property type="molecule type" value="Genomic_DNA"/>
</dbReference>
<feature type="transmembrane region" description="Helical" evidence="1">
    <location>
        <begin position="99"/>
        <end position="121"/>
    </location>
</feature>
<sequence>MARAFYKDVRMTETLSRLFLSPKIIGAALLFLGCFLYVVKDYTPNWKLEKEKGNLNKKDFPTLEPVKTSKNNFLLLPFVPLAFAFLLIRLFWALFRISIFYSIDGFLWTLVKIPSLFSWYINYLSHLPEIVKQTIPRRWERYVITPSTVYLDYCLEVFFKHVVPMSNLISRFSFGLFRKVLNYLHGSIHTIWDFFHSLIFAAPSSFTGPLLQACRVFCFDSICWVTSRGSSLGKRIFQYFQVLAFDFFSDIRDLCYYTRKMGVIIQAFIKPTVIIIVRNLKTLTQRIFDHCFQLVPKVVPVWDRCVQKHILPTGQRIRGFYHDFLTTFRKHSITLTLSIWKVSYRSLKVAMLWIWRVALPKSRMFMTNGLRILYDKTYSILSQAYHASKYFYCKTLKRVYNFITQVHSYTITTALRLHRVARHSFRSSLKYTKTGGIQLWIPVQKGIVHSWKQMISLTFLTCRKIKQVTRSVLPYLVKSSITIVSSNLQSLISSSKPLFSRIRELYQYLFSLSLDAGKNVGKGMHIALQWGRAYLWPTFVEYVVKSLHTISECIERIIHLAKEGYHEIQPIIVSWKESIVYAADEVIQYLGCLMVDWIKAVKSKQE</sequence>
<organism evidence="2 3">
    <name type="scientific">Basidiobolus ranarum</name>
    <dbReference type="NCBI Taxonomy" id="34480"/>
    <lineage>
        <taxon>Eukaryota</taxon>
        <taxon>Fungi</taxon>
        <taxon>Fungi incertae sedis</taxon>
        <taxon>Zoopagomycota</taxon>
        <taxon>Entomophthoromycotina</taxon>
        <taxon>Basidiobolomycetes</taxon>
        <taxon>Basidiobolales</taxon>
        <taxon>Basidiobolaceae</taxon>
        <taxon>Basidiobolus</taxon>
    </lineage>
</organism>
<accession>A0ABR2X0A6</accession>
<keyword evidence="1" id="KW-1133">Transmembrane helix</keyword>
<dbReference type="Proteomes" id="UP001479436">
    <property type="component" value="Unassembled WGS sequence"/>
</dbReference>
<evidence type="ECO:0000256" key="1">
    <source>
        <dbReference type="SAM" id="Phobius"/>
    </source>
</evidence>
<gene>
    <name evidence="2" type="ORF">K7432_003167</name>
</gene>
<evidence type="ECO:0000313" key="2">
    <source>
        <dbReference type="EMBL" id="KAK9767202.1"/>
    </source>
</evidence>
<dbReference type="PROSITE" id="PS51257">
    <property type="entry name" value="PROKAR_LIPOPROTEIN"/>
    <property type="match status" value="1"/>
</dbReference>
<keyword evidence="3" id="KW-1185">Reference proteome</keyword>
<keyword evidence="1" id="KW-0472">Membrane</keyword>
<keyword evidence="1" id="KW-0812">Transmembrane</keyword>
<evidence type="ECO:0000313" key="3">
    <source>
        <dbReference type="Proteomes" id="UP001479436"/>
    </source>
</evidence>
<feature type="transmembrane region" description="Helical" evidence="1">
    <location>
        <begin position="73"/>
        <end position="92"/>
    </location>
</feature>
<reference evidence="2 3" key="1">
    <citation type="submission" date="2023-04" db="EMBL/GenBank/DDBJ databases">
        <title>Genome of Basidiobolus ranarum AG-B5.</title>
        <authorList>
            <person name="Stajich J.E."/>
            <person name="Carter-House D."/>
            <person name="Gryganskyi A."/>
        </authorList>
    </citation>
    <scope>NUCLEOTIDE SEQUENCE [LARGE SCALE GENOMIC DNA]</scope>
    <source>
        <strain evidence="2 3">AG-B5</strain>
    </source>
</reference>